<dbReference type="AlphaFoldDB" id="A0A1M7UXN3"/>
<dbReference type="EMBL" id="FRDM01000036">
    <property type="protein sequence ID" value="SHN87677.1"/>
    <property type="molecule type" value="Genomic_DNA"/>
</dbReference>
<sequence>MLDIDADTVAAPRVHRATRGSLTHELVRDATLVLGDLDGTHRHPERYARRFVEQVAQARKALGENLLPAIRLHDLRHTHATLLLADGVPVKVVSERLGHASATITLTVYQHVHPGMGREAAGADGGRTRHG</sequence>
<keyword evidence="1" id="KW-0233">DNA recombination</keyword>
<feature type="domain" description="Tyr recombinase" evidence="2">
    <location>
        <begin position="1"/>
        <end position="122"/>
    </location>
</feature>
<proteinExistence type="predicted"/>
<organism evidence="3 4">
    <name type="scientific">Geodermatophilus obscurus</name>
    <dbReference type="NCBI Taxonomy" id="1861"/>
    <lineage>
        <taxon>Bacteria</taxon>
        <taxon>Bacillati</taxon>
        <taxon>Actinomycetota</taxon>
        <taxon>Actinomycetes</taxon>
        <taxon>Geodermatophilales</taxon>
        <taxon>Geodermatophilaceae</taxon>
        <taxon>Geodermatophilus</taxon>
    </lineage>
</organism>
<dbReference type="GO" id="GO:0003677">
    <property type="term" value="F:DNA binding"/>
    <property type="evidence" value="ECO:0007669"/>
    <property type="project" value="InterPro"/>
</dbReference>
<dbReference type="SUPFAM" id="SSF56349">
    <property type="entry name" value="DNA breaking-rejoining enzymes"/>
    <property type="match status" value="1"/>
</dbReference>
<dbReference type="GO" id="GO:0015074">
    <property type="term" value="P:DNA integration"/>
    <property type="evidence" value="ECO:0007669"/>
    <property type="project" value="InterPro"/>
</dbReference>
<dbReference type="Proteomes" id="UP000184428">
    <property type="component" value="Unassembled WGS sequence"/>
</dbReference>
<evidence type="ECO:0000259" key="2">
    <source>
        <dbReference type="PROSITE" id="PS51898"/>
    </source>
</evidence>
<evidence type="ECO:0000313" key="3">
    <source>
        <dbReference type="EMBL" id="SHN87677.1"/>
    </source>
</evidence>
<evidence type="ECO:0000313" key="4">
    <source>
        <dbReference type="Proteomes" id="UP000184428"/>
    </source>
</evidence>
<dbReference type="InterPro" id="IPR013762">
    <property type="entry name" value="Integrase-like_cat_sf"/>
</dbReference>
<protein>
    <submittedName>
        <fullName evidence="3">Phage integrase family protein</fullName>
    </submittedName>
</protein>
<evidence type="ECO:0000256" key="1">
    <source>
        <dbReference type="ARBA" id="ARBA00023172"/>
    </source>
</evidence>
<dbReference type="InterPro" id="IPR011010">
    <property type="entry name" value="DNA_brk_join_enz"/>
</dbReference>
<name>A0A1M7UXN3_9ACTN</name>
<dbReference type="PROSITE" id="PS51898">
    <property type="entry name" value="TYR_RECOMBINASE"/>
    <property type="match status" value="1"/>
</dbReference>
<reference evidence="3 4" key="1">
    <citation type="submission" date="2016-12" db="EMBL/GenBank/DDBJ databases">
        <authorList>
            <person name="Song W.-J."/>
            <person name="Kurnit D.M."/>
        </authorList>
    </citation>
    <scope>NUCLEOTIDE SEQUENCE [LARGE SCALE GENOMIC DNA]</scope>
    <source>
        <strain evidence="3 4">DSM 43162</strain>
    </source>
</reference>
<accession>A0A1M7UXN3</accession>
<dbReference type="GO" id="GO:0006310">
    <property type="term" value="P:DNA recombination"/>
    <property type="evidence" value="ECO:0007669"/>
    <property type="project" value="UniProtKB-KW"/>
</dbReference>
<dbReference type="Pfam" id="PF00589">
    <property type="entry name" value="Phage_integrase"/>
    <property type="match status" value="1"/>
</dbReference>
<gene>
    <name evidence="3" type="ORF">SAMN05660350_04207</name>
</gene>
<dbReference type="Gene3D" id="1.10.443.10">
    <property type="entry name" value="Intergrase catalytic core"/>
    <property type="match status" value="1"/>
</dbReference>
<dbReference type="InterPro" id="IPR002104">
    <property type="entry name" value="Integrase_catalytic"/>
</dbReference>